<dbReference type="SUPFAM" id="SSF51366">
    <property type="entry name" value="Ribulose-phoshate binding barrel"/>
    <property type="match status" value="1"/>
</dbReference>
<reference evidence="3 4" key="1">
    <citation type="journal article" date="2021" name="Int. J. Syst. Evol. Microbiol.">
        <title>Clostridium zeae sp. nov., isolated from corn silage.</title>
        <authorList>
            <person name="Kobayashi H."/>
            <person name="Tanizawa Y."/>
            <person name="Yagura M."/>
            <person name="Sakamoto M."/>
            <person name="Ohkuma M."/>
            <person name="Tohno M."/>
        </authorList>
    </citation>
    <scope>NUCLEOTIDE SEQUENCE [LARGE SCALE GENOMIC DNA]</scope>
    <source>
        <strain evidence="3 4">CSC2</strain>
    </source>
</reference>
<accession>A0ABQ1EA31</accession>
<evidence type="ECO:0000313" key="3">
    <source>
        <dbReference type="EMBL" id="GFZ31601.1"/>
    </source>
</evidence>
<evidence type="ECO:0000256" key="1">
    <source>
        <dbReference type="ARBA" id="ARBA00022723"/>
    </source>
</evidence>
<keyword evidence="4" id="KW-1185">Reference proteome</keyword>
<sequence>MKLAASIMCGNQLNLDRELKKLEEAKIDLLHCDVMDGVFVNNLAMGPYVLEAIKNSTNISLDIHLATMNPEKYIKMYSYLKPEFMSFHIEASSNLERDIYLLNEKNIKPVLAISPDTPVEIIKPYIFEVVDMILVMTVNPGFAGQKFRYEVIEKIGKLNKRFEDIDKRPMIEVDGCINKTTMEALRKQNVDVFVLGTSALFKNDGETYKKKIEDIRELYSNYCEVNQKC</sequence>
<dbReference type="PANTHER" id="PTHR11749">
    <property type="entry name" value="RIBULOSE-5-PHOSPHATE-3-EPIMERASE"/>
    <property type="match status" value="1"/>
</dbReference>
<dbReference type="CDD" id="cd00429">
    <property type="entry name" value="RPE"/>
    <property type="match status" value="1"/>
</dbReference>
<dbReference type="Pfam" id="PF00834">
    <property type="entry name" value="Ribul_P_3_epim"/>
    <property type="match status" value="1"/>
</dbReference>
<dbReference type="InterPro" id="IPR013785">
    <property type="entry name" value="Aldolase_TIM"/>
</dbReference>
<dbReference type="Gene3D" id="3.20.20.70">
    <property type="entry name" value="Aldolase class I"/>
    <property type="match status" value="1"/>
</dbReference>
<name>A0ABQ1EA31_9CLOT</name>
<dbReference type="PROSITE" id="PS01086">
    <property type="entry name" value="RIBUL_P_3_EPIMER_2"/>
    <property type="match status" value="1"/>
</dbReference>
<organism evidence="3 4">
    <name type="scientific">Clostridium zeae</name>
    <dbReference type="NCBI Taxonomy" id="2759022"/>
    <lineage>
        <taxon>Bacteria</taxon>
        <taxon>Bacillati</taxon>
        <taxon>Bacillota</taxon>
        <taxon>Clostridia</taxon>
        <taxon>Eubacteriales</taxon>
        <taxon>Clostridiaceae</taxon>
        <taxon>Clostridium</taxon>
    </lineage>
</organism>
<gene>
    <name evidence="3" type="primary">rpe</name>
    <name evidence="3" type="ORF">CSC2_21270</name>
</gene>
<dbReference type="InterPro" id="IPR000056">
    <property type="entry name" value="Ribul_P_3_epim-like"/>
</dbReference>
<dbReference type="Proteomes" id="UP000663802">
    <property type="component" value="Unassembled WGS sequence"/>
</dbReference>
<dbReference type="NCBIfam" id="NF004076">
    <property type="entry name" value="PRK05581.1-4"/>
    <property type="match status" value="1"/>
</dbReference>
<protein>
    <submittedName>
        <fullName evidence="3">Ribulose-phosphate 3-epimerase</fullName>
    </submittedName>
</protein>
<keyword evidence="1" id="KW-0479">Metal-binding</keyword>
<evidence type="ECO:0000313" key="4">
    <source>
        <dbReference type="Proteomes" id="UP000663802"/>
    </source>
</evidence>
<keyword evidence="2" id="KW-0413">Isomerase</keyword>
<evidence type="ECO:0000256" key="2">
    <source>
        <dbReference type="ARBA" id="ARBA00023235"/>
    </source>
</evidence>
<dbReference type="EMBL" id="BMBA01000002">
    <property type="protein sequence ID" value="GFZ31601.1"/>
    <property type="molecule type" value="Genomic_DNA"/>
</dbReference>
<proteinExistence type="predicted"/>
<dbReference type="InterPro" id="IPR011060">
    <property type="entry name" value="RibuloseP-bd_barrel"/>
</dbReference>
<comment type="caution">
    <text evidence="3">The sequence shown here is derived from an EMBL/GenBank/DDBJ whole genome shotgun (WGS) entry which is preliminary data.</text>
</comment>
<dbReference type="RefSeq" id="WP_206869911.1">
    <property type="nucleotide sequence ID" value="NZ_BMBA01000002.1"/>
</dbReference>